<dbReference type="Pfam" id="PF07804">
    <property type="entry name" value="HipA_C"/>
    <property type="match status" value="1"/>
</dbReference>
<keyword evidence="7" id="KW-1185">Reference proteome</keyword>
<protein>
    <submittedName>
        <fullName evidence="6">Type II toxin-antitoxin system HipA family toxin</fullName>
    </submittedName>
</protein>
<dbReference type="RefSeq" id="WP_377197984.1">
    <property type="nucleotide sequence ID" value="NZ_JBHUHF010000001.1"/>
</dbReference>
<evidence type="ECO:0000259" key="5">
    <source>
        <dbReference type="Pfam" id="PF13657"/>
    </source>
</evidence>
<feature type="domain" description="HipA-like C-terminal" evidence="4">
    <location>
        <begin position="150"/>
        <end position="387"/>
    </location>
</feature>
<name>A0ABW4V5T1_9MICO</name>
<gene>
    <name evidence="6" type="ORF">ACFSL2_11495</name>
</gene>
<accession>A0ABW4V5T1</accession>
<evidence type="ECO:0000259" key="4">
    <source>
        <dbReference type="Pfam" id="PF07804"/>
    </source>
</evidence>
<dbReference type="EMBL" id="JBHUHF010000001">
    <property type="protein sequence ID" value="MFD2026131.1"/>
    <property type="molecule type" value="Genomic_DNA"/>
</dbReference>
<keyword evidence="2" id="KW-0808">Transferase</keyword>
<dbReference type="PANTHER" id="PTHR37419:SF1">
    <property type="entry name" value="SERINE_THREONINE-PROTEIN KINASE TOXIN HIPA"/>
    <property type="match status" value="1"/>
</dbReference>
<organism evidence="6 7">
    <name type="scientific">Promicromonospora aerolata</name>
    <dbReference type="NCBI Taxonomy" id="195749"/>
    <lineage>
        <taxon>Bacteria</taxon>
        <taxon>Bacillati</taxon>
        <taxon>Actinomycetota</taxon>
        <taxon>Actinomycetes</taxon>
        <taxon>Micrococcales</taxon>
        <taxon>Promicromonosporaceae</taxon>
        <taxon>Promicromonospora</taxon>
    </lineage>
</organism>
<comment type="similarity">
    <text evidence="1">Belongs to the HipA Ser/Thr kinase family.</text>
</comment>
<evidence type="ECO:0000313" key="6">
    <source>
        <dbReference type="EMBL" id="MFD2026131.1"/>
    </source>
</evidence>
<dbReference type="InterPro" id="IPR012893">
    <property type="entry name" value="HipA-like_C"/>
</dbReference>
<evidence type="ECO:0000256" key="2">
    <source>
        <dbReference type="ARBA" id="ARBA00022679"/>
    </source>
</evidence>
<dbReference type="Pfam" id="PF13657">
    <property type="entry name" value="Couple_hipA"/>
    <property type="match status" value="1"/>
</dbReference>
<evidence type="ECO:0000313" key="7">
    <source>
        <dbReference type="Proteomes" id="UP001597338"/>
    </source>
</evidence>
<reference evidence="7" key="1">
    <citation type="journal article" date="2019" name="Int. J. Syst. Evol. Microbiol.">
        <title>The Global Catalogue of Microorganisms (GCM) 10K type strain sequencing project: providing services to taxonomists for standard genome sequencing and annotation.</title>
        <authorList>
            <consortium name="The Broad Institute Genomics Platform"/>
            <consortium name="The Broad Institute Genome Sequencing Center for Infectious Disease"/>
            <person name="Wu L."/>
            <person name="Ma J."/>
        </authorList>
    </citation>
    <scope>NUCLEOTIDE SEQUENCE [LARGE SCALE GENOMIC DNA]</scope>
    <source>
        <strain evidence="7">CCM 7043</strain>
    </source>
</reference>
<dbReference type="InterPro" id="IPR017508">
    <property type="entry name" value="HipA_N1"/>
</dbReference>
<feature type="domain" description="HipA N-terminal subdomain 1" evidence="5">
    <location>
        <begin position="7"/>
        <end position="104"/>
    </location>
</feature>
<dbReference type="Proteomes" id="UP001597338">
    <property type="component" value="Unassembled WGS sequence"/>
</dbReference>
<dbReference type="CDD" id="cd17808">
    <property type="entry name" value="HipA_Ec_like"/>
    <property type="match status" value="1"/>
</dbReference>
<evidence type="ECO:0000256" key="1">
    <source>
        <dbReference type="ARBA" id="ARBA00010164"/>
    </source>
</evidence>
<dbReference type="PANTHER" id="PTHR37419">
    <property type="entry name" value="SERINE/THREONINE-PROTEIN KINASE TOXIN HIPA"/>
    <property type="match status" value="1"/>
</dbReference>
<sequence>MTTVNHLAVLLGGYYIADLERAGSGLRLTYDQSYRHSGMTPLSLSLPMEVPVHTGIGVERFLKGLLPENDGALRAIARRYRIGTTDTLDLLSAIGKDCAGALQFCVAGELEATLNREGSLEECSVSDIEIRLDEMDTDENASWLMPGEHWSLGGTQQKFALRRQDDRWYIAHGSEATTHIIKPGIRKMRAQALDEHATMRAAALMGLDVARTEYTEFKSQDAIVITRFDREFADDRRVVRLHQEDLCQALGNAEKYEESRGPSALEIIRFLRAQADSPQQARASVDRFVDSLIFNTVVGAPDAHARNYAVMLSGEQVSLAPLYDMATGFAYDPPRDGGRVLSMSIGGTFVLDEADDDAWRRFAESARLDEARILERVTEMVHRAPEAFTEALSEVDDYEGHAVAMLDRIQNELSARRNATVP</sequence>
<evidence type="ECO:0000256" key="3">
    <source>
        <dbReference type="ARBA" id="ARBA00022777"/>
    </source>
</evidence>
<keyword evidence="3" id="KW-0418">Kinase</keyword>
<dbReference type="NCBIfam" id="TIGR03071">
    <property type="entry name" value="couple_hipA"/>
    <property type="match status" value="1"/>
</dbReference>
<dbReference type="InterPro" id="IPR052028">
    <property type="entry name" value="HipA_Ser/Thr_kinase"/>
</dbReference>
<comment type="caution">
    <text evidence="6">The sequence shown here is derived from an EMBL/GenBank/DDBJ whole genome shotgun (WGS) entry which is preliminary data.</text>
</comment>
<dbReference type="Gene3D" id="1.10.1070.20">
    <property type="match status" value="1"/>
</dbReference>
<proteinExistence type="inferred from homology"/>